<comment type="caution">
    <text evidence="1">The sequence shown here is derived from an EMBL/GenBank/DDBJ whole genome shotgun (WGS) entry which is preliminary data.</text>
</comment>
<organism evidence="1 2">
    <name type="scientific">Pseudolycoriella hygida</name>
    <dbReference type="NCBI Taxonomy" id="35572"/>
    <lineage>
        <taxon>Eukaryota</taxon>
        <taxon>Metazoa</taxon>
        <taxon>Ecdysozoa</taxon>
        <taxon>Arthropoda</taxon>
        <taxon>Hexapoda</taxon>
        <taxon>Insecta</taxon>
        <taxon>Pterygota</taxon>
        <taxon>Neoptera</taxon>
        <taxon>Endopterygota</taxon>
        <taxon>Diptera</taxon>
        <taxon>Nematocera</taxon>
        <taxon>Sciaroidea</taxon>
        <taxon>Sciaridae</taxon>
        <taxon>Pseudolycoriella</taxon>
    </lineage>
</organism>
<evidence type="ECO:0000313" key="1">
    <source>
        <dbReference type="EMBL" id="KAJ6639109.1"/>
    </source>
</evidence>
<accession>A0A9Q0MXJ4</accession>
<dbReference type="AlphaFoldDB" id="A0A9Q0MXJ4"/>
<keyword evidence="2" id="KW-1185">Reference proteome</keyword>
<name>A0A9Q0MXJ4_9DIPT</name>
<dbReference type="OrthoDB" id="7775000at2759"/>
<reference evidence="1" key="1">
    <citation type="submission" date="2022-07" db="EMBL/GenBank/DDBJ databases">
        <authorList>
            <person name="Trinca V."/>
            <person name="Uliana J.V.C."/>
            <person name="Torres T.T."/>
            <person name="Ward R.J."/>
            <person name="Monesi N."/>
        </authorList>
    </citation>
    <scope>NUCLEOTIDE SEQUENCE</scope>
    <source>
        <strain evidence="1">HSMRA1968</strain>
        <tissue evidence="1">Whole embryos</tissue>
    </source>
</reference>
<dbReference type="Proteomes" id="UP001151699">
    <property type="component" value="Chromosome X"/>
</dbReference>
<gene>
    <name evidence="1" type="ORF">Bhyg_11848</name>
</gene>
<dbReference type="EMBL" id="WJQU01000003">
    <property type="protein sequence ID" value="KAJ6639109.1"/>
    <property type="molecule type" value="Genomic_DNA"/>
</dbReference>
<dbReference type="InterPro" id="IPR032675">
    <property type="entry name" value="LRR_dom_sf"/>
</dbReference>
<evidence type="ECO:0000313" key="2">
    <source>
        <dbReference type="Proteomes" id="UP001151699"/>
    </source>
</evidence>
<protein>
    <submittedName>
        <fullName evidence="1">Uncharacterized protein</fullName>
    </submittedName>
</protein>
<feature type="non-terminal residue" evidence="1">
    <location>
        <position position="1"/>
    </location>
</feature>
<proteinExistence type="predicted"/>
<dbReference type="Gene3D" id="3.80.10.10">
    <property type="entry name" value="Ribonuclease Inhibitor"/>
    <property type="match status" value="1"/>
</dbReference>
<sequence length="693" mass="79912">MDCLSGIKLEPRVQDDDLIQFPCSSESLSSSAPLSRRINVCDSDSDGSLDEDVSDVVNIHDRLVEVVDIESDTSNEEEEEPVFQTPRKAGLRQLAKRSFKESDSDNSDEGVKKCPKFSDPEKLYNVLSEPCKLLKKLKKNRMEADVLLEKYVRCTIDGIALSHRKLYDEEMEALREIFENYGKIFERLSLNKFYWDESKVISNFSPFNIYALITKLCPNLYVLKFAGAFGAIKLMKSPSKPILFANLREICYTCGDIETASGNDRNIVLHTIYSQIFKGATSLERLDYKFLHLHEADQVLEAMKDSSKETNMKCFKRLQLKCDKEITFEEKQISALSLINAPNLEHLELGNGLWENVKAKTFEKMLSNFPKLQTLIIHGNRQGDSSSPKDDFSINFPRLDKLVTLSIGAEYEFESIIQTSTSNVVSMDDTQLELLKSQIRFPHMPNLRSISLGNLINIDELRFKNFPNLEVFKVGGPWNTTCNFLVEEPHLKVRDLQFPDALKDSSLSSRIPQLFPSLKRLWIFLPSIVCLRAFFKAMSTAKNVKIEELHIKSQFDFESTLESCLLGRSTATMRSKQDIRNLKLLQKYTFFDDYVKYYNIELPIVKDEENEEKSSPGIGVLKSLKILQLEHVPRILRIPTGKFHWLDYRCILSNDFIGYRRYPLSEKCINELHIKNLHTFLWPNFEVKTSRFF</sequence>
<dbReference type="SUPFAM" id="SSF52047">
    <property type="entry name" value="RNI-like"/>
    <property type="match status" value="1"/>
</dbReference>